<dbReference type="AlphaFoldDB" id="A0AA38FZL2"/>
<dbReference type="EMBL" id="JAHRHJ020000006">
    <property type="protein sequence ID" value="KAH9313449.1"/>
    <property type="molecule type" value="Genomic_DNA"/>
</dbReference>
<keyword evidence="3" id="KW-1185">Reference proteome</keyword>
<protein>
    <submittedName>
        <fullName evidence="2">Uncharacterized protein</fullName>
    </submittedName>
</protein>
<evidence type="ECO:0000313" key="3">
    <source>
        <dbReference type="Proteomes" id="UP000824469"/>
    </source>
</evidence>
<name>A0AA38FZL2_TAXCH</name>
<gene>
    <name evidence="2" type="ORF">KI387_044083</name>
</gene>
<reference evidence="2 3" key="1">
    <citation type="journal article" date="2021" name="Nat. Plants">
        <title>The Taxus genome provides insights into paclitaxel biosynthesis.</title>
        <authorList>
            <person name="Xiong X."/>
            <person name="Gou J."/>
            <person name="Liao Q."/>
            <person name="Li Y."/>
            <person name="Zhou Q."/>
            <person name="Bi G."/>
            <person name="Li C."/>
            <person name="Du R."/>
            <person name="Wang X."/>
            <person name="Sun T."/>
            <person name="Guo L."/>
            <person name="Liang H."/>
            <person name="Lu P."/>
            <person name="Wu Y."/>
            <person name="Zhang Z."/>
            <person name="Ro D.K."/>
            <person name="Shang Y."/>
            <person name="Huang S."/>
            <person name="Yan J."/>
        </authorList>
    </citation>
    <scope>NUCLEOTIDE SEQUENCE [LARGE SCALE GENOMIC DNA]</scope>
    <source>
        <strain evidence="2">Ta-2019</strain>
    </source>
</reference>
<accession>A0AA38FZL2</accession>
<proteinExistence type="predicted"/>
<organism evidence="2 3">
    <name type="scientific">Taxus chinensis</name>
    <name type="common">Chinese yew</name>
    <name type="synonym">Taxus wallichiana var. chinensis</name>
    <dbReference type="NCBI Taxonomy" id="29808"/>
    <lineage>
        <taxon>Eukaryota</taxon>
        <taxon>Viridiplantae</taxon>
        <taxon>Streptophyta</taxon>
        <taxon>Embryophyta</taxon>
        <taxon>Tracheophyta</taxon>
        <taxon>Spermatophyta</taxon>
        <taxon>Pinopsida</taxon>
        <taxon>Pinidae</taxon>
        <taxon>Conifers II</taxon>
        <taxon>Cupressales</taxon>
        <taxon>Taxaceae</taxon>
        <taxon>Taxus</taxon>
    </lineage>
</organism>
<feature type="non-terminal residue" evidence="2">
    <location>
        <position position="152"/>
    </location>
</feature>
<comment type="caution">
    <text evidence="2">The sequence shown here is derived from an EMBL/GenBank/DDBJ whole genome shotgun (WGS) entry which is preliminary data.</text>
</comment>
<evidence type="ECO:0000313" key="2">
    <source>
        <dbReference type="EMBL" id="KAH9313449.1"/>
    </source>
</evidence>
<evidence type="ECO:0000256" key="1">
    <source>
        <dbReference type="SAM" id="MobiDB-lite"/>
    </source>
</evidence>
<sequence length="152" mass="17802">MVYRPKVPDNVEKWQNFNDEKQISAYMELDEFDELYFERSKTTTQKTTTDEIDPDYDDSSGIIQLKGNKIPKGLVFLEDIFDKHDQYLKKNKEYGEISSSKLLLVNLGKEDEPKIVNLGKCCSRKKYDLDINPTKRRQDDPPQDGVDKEFPK</sequence>
<feature type="compositionally biased region" description="Basic and acidic residues" evidence="1">
    <location>
        <begin position="136"/>
        <end position="152"/>
    </location>
</feature>
<feature type="region of interest" description="Disordered" evidence="1">
    <location>
        <begin position="129"/>
        <end position="152"/>
    </location>
</feature>
<dbReference type="Proteomes" id="UP000824469">
    <property type="component" value="Unassembled WGS sequence"/>
</dbReference>